<dbReference type="AlphaFoldDB" id="A0A3R6E5S5"/>
<dbReference type="EMBL" id="QRIN01000094">
    <property type="protein sequence ID" value="RHG62118.1"/>
    <property type="molecule type" value="Genomic_DNA"/>
</dbReference>
<comment type="caution">
    <text evidence="1">The sequence shown here is derived from an EMBL/GenBank/DDBJ whole genome shotgun (WGS) entry which is preliminary data.</text>
</comment>
<dbReference type="Pfam" id="PF04170">
    <property type="entry name" value="NlpE"/>
    <property type="match status" value="1"/>
</dbReference>
<dbReference type="Proteomes" id="UP000286501">
    <property type="component" value="Unassembled WGS sequence"/>
</dbReference>
<gene>
    <name evidence="1" type="ORF">DW250_14695</name>
</gene>
<evidence type="ECO:0000313" key="2">
    <source>
        <dbReference type="Proteomes" id="UP000286501"/>
    </source>
</evidence>
<accession>A0A3R6E5S5</accession>
<name>A0A3R6E5S5_9BACT</name>
<protein>
    <recommendedName>
        <fullName evidence="3">Copper resistance protein NlpE</fullName>
    </recommendedName>
</protein>
<dbReference type="InterPro" id="IPR007298">
    <property type="entry name" value="Cu-R_lipoprotein_NlpE"/>
</dbReference>
<sequence>MVAMKRKLIIIAVLVISLVASYILCNTKQNDADIDPVKVEEYTAVLENSVDLDSIAGTYCGILPPNVETILTLNADGTYRLKRKSANESDSCEVLNGIFKVIDGSILMLEHPSSGDNIFYKVKNDSGIILIDSFGNEPKARDSKLYILKNKMDFIFELISEYSYIYITYIVLLC</sequence>
<reference evidence="1 2" key="1">
    <citation type="submission" date="2018-08" db="EMBL/GenBank/DDBJ databases">
        <title>A genome reference for cultivated species of the human gut microbiota.</title>
        <authorList>
            <person name="Zou Y."/>
            <person name="Xue W."/>
            <person name="Luo G."/>
        </authorList>
    </citation>
    <scope>NUCLEOTIDE SEQUENCE [LARGE SCALE GENOMIC DNA]</scope>
    <source>
        <strain evidence="1 2">AM22-1</strain>
    </source>
</reference>
<evidence type="ECO:0008006" key="3">
    <source>
        <dbReference type="Google" id="ProtNLM"/>
    </source>
</evidence>
<proteinExistence type="predicted"/>
<dbReference type="Gene3D" id="2.40.128.640">
    <property type="match status" value="1"/>
</dbReference>
<organism evidence="1 2">
    <name type="scientific">Segatella copri</name>
    <dbReference type="NCBI Taxonomy" id="165179"/>
    <lineage>
        <taxon>Bacteria</taxon>
        <taxon>Pseudomonadati</taxon>
        <taxon>Bacteroidota</taxon>
        <taxon>Bacteroidia</taxon>
        <taxon>Bacteroidales</taxon>
        <taxon>Prevotellaceae</taxon>
        <taxon>Segatella</taxon>
    </lineage>
</organism>
<evidence type="ECO:0000313" key="1">
    <source>
        <dbReference type="EMBL" id="RHG62118.1"/>
    </source>
</evidence>